<dbReference type="RefSeq" id="WP_258712525.1">
    <property type="nucleotide sequence ID" value="NZ_AP024597.1"/>
</dbReference>
<dbReference type="EMBL" id="AP024597">
    <property type="protein sequence ID" value="BCU71523.1"/>
    <property type="molecule type" value="Genomic_DNA"/>
</dbReference>
<proteinExistence type="predicted"/>
<evidence type="ECO:0000313" key="3">
    <source>
        <dbReference type="Proteomes" id="UP000825123"/>
    </source>
</evidence>
<evidence type="ECO:0000313" key="2">
    <source>
        <dbReference type="EMBL" id="BCU71523.1"/>
    </source>
</evidence>
<dbReference type="GeneID" id="74631451"/>
<dbReference type="Proteomes" id="UP000825123">
    <property type="component" value="Chromosome"/>
</dbReference>
<dbReference type="InterPro" id="IPR018647">
    <property type="entry name" value="SLFN_3-like_DNA/RNA_helicase"/>
</dbReference>
<sequence>MGGGWTFDPDPITDYIGRNSLMKIAKKCKDKKCREKVLALLRNRYYVMLTRGTKGVYVFFEDKSTEEAVEKLISQGSSA</sequence>
<keyword evidence="3" id="KW-1185">Reference proteome</keyword>
<name>A0A8D5U8W4_9CREN</name>
<evidence type="ECO:0000259" key="1">
    <source>
        <dbReference type="Pfam" id="PF09848"/>
    </source>
</evidence>
<feature type="domain" description="Schlafen group 3-like DNA/RNA helicase" evidence="1">
    <location>
        <begin position="5"/>
        <end position="62"/>
    </location>
</feature>
<protein>
    <recommendedName>
        <fullName evidence="1">Schlafen group 3-like DNA/RNA helicase domain-containing protein</fullName>
    </recommendedName>
</protein>
<gene>
    <name evidence="2" type="ORF">KN1_28200</name>
</gene>
<organism evidence="2 3">
    <name type="scientific">Stygiolobus caldivivus</name>
    <dbReference type="NCBI Taxonomy" id="2824673"/>
    <lineage>
        <taxon>Archaea</taxon>
        <taxon>Thermoproteota</taxon>
        <taxon>Thermoprotei</taxon>
        <taxon>Sulfolobales</taxon>
        <taxon>Sulfolobaceae</taxon>
        <taxon>Stygiolobus</taxon>
    </lineage>
</organism>
<dbReference type="Pfam" id="PF09848">
    <property type="entry name" value="SLFN-g3_helicase"/>
    <property type="match status" value="1"/>
</dbReference>
<accession>A0A8D5U8W4</accession>
<dbReference type="KEGG" id="csty:KN1_28200"/>
<reference evidence="2 3" key="1">
    <citation type="submission" date="2021-04" db="EMBL/GenBank/DDBJ databases">
        <title>Complete genome sequence of Stygiolobus sp. KN-1.</title>
        <authorList>
            <person name="Nakamura K."/>
            <person name="Sakai H."/>
            <person name="Kurosawa N."/>
        </authorList>
    </citation>
    <scope>NUCLEOTIDE SEQUENCE [LARGE SCALE GENOMIC DNA]</scope>
    <source>
        <strain evidence="2 3">KN-1</strain>
    </source>
</reference>
<dbReference type="AlphaFoldDB" id="A0A8D5U8W4"/>